<keyword evidence="3" id="KW-1185">Reference proteome</keyword>
<dbReference type="InterPro" id="IPR011991">
    <property type="entry name" value="ArsR-like_HTH"/>
</dbReference>
<dbReference type="PANTHER" id="PTHR38600:SF2">
    <property type="entry name" value="SLL0088 PROTEIN"/>
    <property type="match status" value="1"/>
</dbReference>
<proteinExistence type="predicted"/>
<gene>
    <name evidence="2" type="ORF">OQ273_13205</name>
</gene>
<dbReference type="AlphaFoldDB" id="A0A9X3ZIH6"/>
<dbReference type="EMBL" id="JAPJZI010000001">
    <property type="protein sequence ID" value="MDA5399535.1"/>
    <property type="molecule type" value="Genomic_DNA"/>
</dbReference>
<dbReference type="SMART" id="SM00418">
    <property type="entry name" value="HTH_ARSR"/>
    <property type="match status" value="1"/>
</dbReference>
<dbReference type="Proteomes" id="UP001151234">
    <property type="component" value="Unassembled WGS sequence"/>
</dbReference>
<dbReference type="PANTHER" id="PTHR38600">
    <property type="entry name" value="TRANSCRIPTIONAL REGULATORY PROTEIN"/>
    <property type="match status" value="1"/>
</dbReference>
<dbReference type="InterPro" id="IPR001845">
    <property type="entry name" value="HTH_ArsR_DNA-bd_dom"/>
</dbReference>
<name>A0A9X3ZIH6_9HYPH</name>
<dbReference type="Gene3D" id="1.10.10.10">
    <property type="entry name" value="Winged helix-like DNA-binding domain superfamily/Winged helix DNA-binding domain"/>
    <property type="match status" value="1"/>
</dbReference>
<feature type="domain" description="HTH arsR-type" evidence="1">
    <location>
        <begin position="1"/>
        <end position="90"/>
    </location>
</feature>
<organism evidence="2 3">
    <name type="scientific">Hoeflea prorocentri</name>
    <dbReference type="NCBI Taxonomy" id="1922333"/>
    <lineage>
        <taxon>Bacteria</taxon>
        <taxon>Pseudomonadati</taxon>
        <taxon>Pseudomonadota</taxon>
        <taxon>Alphaproteobacteria</taxon>
        <taxon>Hyphomicrobiales</taxon>
        <taxon>Rhizobiaceae</taxon>
        <taxon>Hoeflea</taxon>
    </lineage>
</organism>
<dbReference type="SUPFAM" id="SSF46785">
    <property type="entry name" value="Winged helix' DNA-binding domain"/>
    <property type="match status" value="1"/>
</dbReference>
<protein>
    <submittedName>
        <fullName evidence="2">Metalloregulator ArsR/SmtB family transcription factor</fullName>
    </submittedName>
</protein>
<dbReference type="NCBIfam" id="NF033788">
    <property type="entry name" value="HTH_metalloreg"/>
    <property type="match status" value="1"/>
</dbReference>
<dbReference type="PRINTS" id="PR00778">
    <property type="entry name" value="HTHARSR"/>
</dbReference>
<dbReference type="RefSeq" id="WP_267990964.1">
    <property type="nucleotide sequence ID" value="NZ_JAPJZI010000001.1"/>
</dbReference>
<evidence type="ECO:0000259" key="1">
    <source>
        <dbReference type="PROSITE" id="PS50987"/>
    </source>
</evidence>
<sequence length="115" mass="13523">MNVQTIFSALSDPTRFAIVEHLLEKGDQTAGTLAEPFDISKPAISRHLKVLEEAGIIERRVDRQFRSFRVRPQSLRSVDDWVGRYRRFWETSFDRLEKVLLDNQDEEESNDDNRD</sequence>
<dbReference type="GO" id="GO:0003700">
    <property type="term" value="F:DNA-binding transcription factor activity"/>
    <property type="evidence" value="ECO:0007669"/>
    <property type="project" value="InterPro"/>
</dbReference>
<dbReference type="Pfam" id="PF12840">
    <property type="entry name" value="HTH_20"/>
    <property type="match status" value="1"/>
</dbReference>
<dbReference type="PROSITE" id="PS50987">
    <property type="entry name" value="HTH_ARSR_2"/>
    <property type="match status" value="1"/>
</dbReference>
<dbReference type="InterPro" id="IPR036388">
    <property type="entry name" value="WH-like_DNA-bd_sf"/>
</dbReference>
<evidence type="ECO:0000313" key="2">
    <source>
        <dbReference type="EMBL" id="MDA5399535.1"/>
    </source>
</evidence>
<comment type="caution">
    <text evidence="2">The sequence shown here is derived from an EMBL/GenBank/DDBJ whole genome shotgun (WGS) entry which is preliminary data.</text>
</comment>
<reference evidence="2" key="1">
    <citation type="submission" date="2022-11" db="EMBL/GenBank/DDBJ databases">
        <title>Draft genome sequence of Hoeflea poritis E7-10 and Hoeflea prorocentri PM5-8, separated from scleractinian coral Porites lutea and marine dinoflagellate.</title>
        <authorList>
            <person name="Zhang G."/>
            <person name="Wei Q."/>
            <person name="Cai L."/>
        </authorList>
    </citation>
    <scope>NUCLEOTIDE SEQUENCE</scope>
    <source>
        <strain evidence="2">PM5-8</strain>
    </source>
</reference>
<dbReference type="CDD" id="cd00090">
    <property type="entry name" value="HTH_ARSR"/>
    <property type="match status" value="1"/>
</dbReference>
<dbReference type="InterPro" id="IPR036390">
    <property type="entry name" value="WH_DNA-bd_sf"/>
</dbReference>
<evidence type="ECO:0000313" key="3">
    <source>
        <dbReference type="Proteomes" id="UP001151234"/>
    </source>
</evidence>
<accession>A0A9X3ZIH6</accession>